<dbReference type="AlphaFoldDB" id="A0AAW2CLM7"/>
<reference evidence="1 2" key="1">
    <citation type="submission" date="2024-01" db="EMBL/GenBank/DDBJ databases">
        <title>A telomere-to-telomere, gap-free genome of sweet tea (Lithocarpus litseifolius).</title>
        <authorList>
            <person name="Zhou J."/>
        </authorList>
    </citation>
    <scope>NUCLEOTIDE SEQUENCE [LARGE SCALE GENOMIC DNA]</scope>
    <source>
        <strain evidence="1">Zhou-2022a</strain>
        <tissue evidence="1">Leaf</tissue>
    </source>
</reference>
<name>A0AAW2CLM7_9ROSI</name>
<dbReference type="EMBL" id="JAZDWU010000006">
    <property type="protein sequence ID" value="KAK9999069.1"/>
    <property type="molecule type" value="Genomic_DNA"/>
</dbReference>
<protein>
    <submittedName>
        <fullName evidence="1">Uncharacterized protein</fullName>
    </submittedName>
</protein>
<gene>
    <name evidence="1" type="ORF">SO802_018672</name>
</gene>
<sequence length="76" mass="8704">MVQQFGFIGMSGYLGSFHPRLVHHNSLLQKHNHSIVRVPRQRDVKWKPPSAAMKLKTNFDEVMFSESDQAEIGVVI</sequence>
<proteinExistence type="predicted"/>
<evidence type="ECO:0000313" key="2">
    <source>
        <dbReference type="Proteomes" id="UP001459277"/>
    </source>
</evidence>
<accession>A0AAW2CLM7</accession>
<dbReference type="Proteomes" id="UP001459277">
    <property type="component" value="Unassembled WGS sequence"/>
</dbReference>
<keyword evidence="2" id="KW-1185">Reference proteome</keyword>
<comment type="caution">
    <text evidence="1">The sequence shown here is derived from an EMBL/GenBank/DDBJ whole genome shotgun (WGS) entry which is preliminary data.</text>
</comment>
<organism evidence="1 2">
    <name type="scientific">Lithocarpus litseifolius</name>
    <dbReference type="NCBI Taxonomy" id="425828"/>
    <lineage>
        <taxon>Eukaryota</taxon>
        <taxon>Viridiplantae</taxon>
        <taxon>Streptophyta</taxon>
        <taxon>Embryophyta</taxon>
        <taxon>Tracheophyta</taxon>
        <taxon>Spermatophyta</taxon>
        <taxon>Magnoliopsida</taxon>
        <taxon>eudicotyledons</taxon>
        <taxon>Gunneridae</taxon>
        <taxon>Pentapetalae</taxon>
        <taxon>rosids</taxon>
        <taxon>fabids</taxon>
        <taxon>Fagales</taxon>
        <taxon>Fagaceae</taxon>
        <taxon>Lithocarpus</taxon>
    </lineage>
</organism>
<evidence type="ECO:0000313" key="1">
    <source>
        <dbReference type="EMBL" id="KAK9999069.1"/>
    </source>
</evidence>